<keyword evidence="2" id="KW-1133">Transmembrane helix</keyword>
<dbReference type="KEGG" id="aon:DEH84_14810"/>
<keyword evidence="2" id="KW-0472">Membrane</keyword>
<feature type="transmembrane region" description="Helical" evidence="2">
    <location>
        <begin position="46"/>
        <end position="67"/>
    </location>
</feature>
<dbReference type="RefSeq" id="WP_109037542.1">
    <property type="nucleotide sequence ID" value="NZ_CP029210.1"/>
</dbReference>
<reference evidence="4 5" key="1">
    <citation type="submission" date="2018-05" db="EMBL/GenBank/DDBJ databases">
        <title>complete genome sequence of Aquabacterium olei NBRC 110486.</title>
        <authorList>
            <person name="Tang B."/>
            <person name="Chang J."/>
            <person name="Zhang L."/>
            <person name="Yang H."/>
        </authorList>
    </citation>
    <scope>NUCLEOTIDE SEQUENCE [LARGE SCALE GENOMIC DNA]</scope>
    <source>
        <strain evidence="4 5">NBRC 110486</strain>
    </source>
</reference>
<evidence type="ECO:0000256" key="2">
    <source>
        <dbReference type="SAM" id="Phobius"/>
    </source>
</evidence>
<dbReference type="GO" id="GO:0015627">
    <property type="term" value="C:type II protein secretion system complex"/>
    <property type="evidence" value="ECO:0007669"/>
    <property type="project" value="InterPro"/>
</dbReference>
<dbReference type="Pfam" id="PF16537">
    <property type="entry name" value="T2SSB"/>
    <property type="match status" value="1"/>
</dbReference>
<name>A0A2U8FUT2_9BURK</name>
<dbReference type="AlphaFoldDB" id="A0A2U8FUT2"/>
<dbReference type="EMBL" id="CP029210">
    <property type="protein sequence ID" value="AWI54548.1"/>
    <property type="molecule type" value="Genomic_DNA"/>
</dbReference>
<keyword evidence="5" id="KW-1185">Reference proteome</keyword>
<evidence type="ECO:0000313" key="5">
    <source>
        <dbReference type="Proteomes" id="UP000244892"/>
    </source>
</evidence>
<evidence type="ECO:0000259" key="3">
    <source>
        <dbReference type="Pfam" id="PF16537"/>
    </source>
</evidence>
<feature type="compositionally biased region" description="Low complexity" evidence="1">
    <location>
        <begin position="100"/>
        <end position="109"/>
    </location>
</feature>
<protein>
    <recommendedName>
        <fullName evidence="3">Type II secretion system protein GspB C-terminal domain-containing protein</fullName>
    </recommendedName>
</protein>
<dbReference type="Proteomes" id="UP000244892">
    <property type="component" value="Chromosome"/>
</dbReference>
<dbReference type="InterPro" id="IPR032389">
    <property type="entry name" value="GspB_C"/>
</dbReference>
<evidence type="ECO:0000256" key="1">
    <source>
        <dbReference type="SAM" id="MobiDB-lite"/>
    </source>
</evidence>
<feature type="compositionally biased region" description="Pro residues" evidence="1">
    <location>
        <begin position="85"/>
        <end position="99"/>
    </location>
</feature>
<sequence length="253" mass="26525">MSYILDALKKADAERERGQGRAPGLHARPAPMVDDPAEPATRSLGVAVWVIAGLLGALVVVLGWRLWAPAEAPEPAQASAVVPAAPAPRAEPQPAPVKPVAPAAPVIEPFAPPPPPQPRADAARSTEAPALRTAEPTPSITASRNAAPTPPAASGASITEARPVAKPAATASRPSDVPALYTPQTLPEAVRRDLPAIAVSGAMYSETPAQRMLIINSQVFREGDQPQPELVLEEIRLKSAVFRFRGHRVLIAY</sequence>
<feature type="region of interest" description="Disordered" evidence="1">
    <location>
        <begin position="12"/>
        <end position="31"/>
    </location>
</feature>
<organism evidence="4 5">
    <name type="scientific">Aquabacterium olei</name>
    <dbReference type="NCBI Taxonomy" id="1296669"/>
    <lineage>
        <taxon>Bacteria</taxon>
        <taxon>Pseudomonadati</taxon>
        <taxon>Pseudomonadota</taxon>
        <taxon>Betaproteobacteria</taxon>
        <taxon>Burkholderiales</taxon>
        <taxon>Aquabacterium</taxon>
    </lineage>
</organism>
<keyword evidence="2" id="KW-0812">Transmembrane</keyword>
<feature type="region of interest" description="Disordered" evidence="1">
    <location>
        <begin position="83"/>
        <end position="184"/>
    </location>
</feature>
<proteinExistence type="predicted"/>
<feature type="domain" description="Type II secretion system protein GspB C-terminal" evidence="3">
    <location>
        <begin position="194"/>
        <end position="249"/>
    </location>
</feature>
<evidence type="ECO:0000313" key="4">
    <source>
        <dbReference type="EMBL" id="AWI54548.1"/>
    </source>
</evidence>
<gene>
    <name evidence="4" type="ORF">DEH84_14810</name>
</gene>
<accession>A0A2U8FUT2</accession>
<dbReference type="OrthoDB" id="5432325at2"/>